<keyword evidence="6" id="KW-0479">Metal-binding</keyword>
<dbReference type="EMBL" id="FWFV01000006">
    <property type="protein sequence ID" value="SLN51716.1"/>
    <property type="molecule type" value="Genomic_DNA"/>
</dbReference>
<keyword evidence="7" id="KW-0547">Nucleotide-binding</keyword>
<dbReference type="AlphaFoldDB" id="A0A1Y5SY79"/>
<comment type="similarity">
    <text evidence="2">Belongs to the TsaE family.</text>
</comment>
<keyword evidence="5" id="KW-0819">tRNA processing</keyword>
<evidence type="ECO:0000256" key="7">
    <source>
        <dbReference type="ARBA" id="ARBA00022741"/>
    </source>
</evidence>
<evidence type="ECO:0000313" key="11">
    <source>
        <dbReference type="EMBL" id="SLN51716.1"/>
    </source>
</evidence>
<keyword evidence="12" id="KW-1185">Reference proteome</keyword>
<dbReference type="GO" id="GO:0002949">
    <property type="term" value="P:tRNA threonylcarbamoyladenosine modification"/>
    <property type="evidence" value="ECO:0007669"/>
    <property type="project" value="InterPro"/>
</dbReference>
<evidence type="ECO:0000256" key="10">
    <source>
        <dbReference type="ARBA" id="ARBA00032441"/>
    </source>
</evidence>
<dbReference type="RefSeq" id="WP_085854336.1">
    <property type="nucleotide sequence ID" value="NZ_FOPF01000006.1"/>
</dbReference>
<dbReference type="GO" id="GO:0046872">
    <property type="term" value="F:metal ion binding"/>
    <property type="evidence" value="ECO:0007669"/>
    <property type="project" value="UniProtKB-KW"/>
</dbReference>
<protein>
    <recommendedName>
        <fullName evidence="3">tRNA threonylcarbamoyladenosine biosynthesis protein TsaE</fullName>
    </recommendedName>
    <alternativeName>
        <fullName evidence="10">t(6)A37 threonylcarbamoyladenosine biosynthesis protein TsaE</fullName>
    </alternativeName>
</protein>
<dbReference type="SUPFAM" id="SSF52540">
    <property type="entry name" value="P-loop containing nucleoside triphosphate hydrolases"/>
    <property type="match status" value="1"/>
</dbReference>
<dbReference type="GO" id="GO:0005524">
    <property type="term" value="F:ATP binding"/>
    <property type="evidence" value="ECO:0007669"/>
    <property type="project" value="UniProtKB-KW"/>
</dbReference>
<dbReference type="Pfam" id="PF02367">
    <property type="entry name" value="TsaE"/>
    <property type="match status" value="1"/>
</dbReference>
<dbReference type="Gene3D" id="3.40.50.300">
    <property type="entry name" value="P-loop containing nucleotide triphosphate hydrolases"/>
    <property type="match status" value="1"/>
</dbReference>
<evidence type="ECO:0000256" key="1">
    <source>
        <dbReference type="ARBA" id="ARBA00004496"/>
    </source>
</evidence>
<dbReference type="InterPro" id="IPR027417">
    <property type="entry name" value="P-loop_NTPase"/>
</dbReference>
<evidence type="ECO:0000256" key="8">
    <source>
        <dbReference type="ARBA" id="ARBA00022840"/>
    </source>
</evidence>
<dbReference type="OrthoDB" id="9800307at2"/>
<evidence type="ECO:0000313" key="12">
    <source>
        <dbReference type="Proteomes" id="UP000193870"/>
    </source>
</evidence>
<dbReference type="NCBIfam" id="TIGR00150">
    <property type="entry name" value="T6A_YjeE"/>
    <property type="match status" value="1"/>
</dbReference>
<dbReference type="Proteomes" id="UP000193870">
    <property type="component" value="Unassembled WGS sequence"/>
</dbReference>
<sequence>MDDLSLFLPDAAATDALGRTLSERLAPGDTVLLTGELGAGKSHLARAVIQTRMARHGGVEDVPSPTYTLVQTYRIGEIEMIHADLYRLGDPSELVELGLDEAISGPAICLIEWPDRLDHAPADALRITLLPEGDGRRATLDGPRRLTDGIKALTHA</sequence>
<organism evidence="11 12">
    <name type="scientific">Palleronia marisminoris</name>
    <dbReference type="NCBI Taxonomy" id="315423"/>
    <lineage>
        <taxon>Bacteria</taxon>
        <taxon>Pseudomonadati</taxon>
        <taxon>Pseudomonadota</taxon>
        <taxon>Alphaproteobacteria</taxon>
        <taxon>Rhodobacterales</taxon>
        <taxon>Roseobacteraceae</taxon>
        <taxon>Palleronia</taxon>
    </lineage>
</organism>
<comment type="subcellular location">
    <subcellularLocation>
        <location evidence="1">Cytoplasm</location>
    </subcellularLocation>
</comment>
<dbReference type="STRING" id="315423.SAMN04488020_106139"/>
<proteinExistence type="inferred from homology"/>
<dbReference type="InterPro" id="IPR003442">
    <property type="entry name" value="T6A_TsaE"/>
</dbReference>
<keyword evidence="8" id="KW-0067">ATP-binding</keyword>
<evidence type="ECO:0000256" key="9">
    <source>
        <dbReference type="ARBA" id="ARBA00022842"/>
    </source>
</evidence>
<accession>A0A1Y5SY79</accession>
<evidence type="ECO:0000256" key="4">
    <source>
        <dbReference type="ARBA" id="ARBA00022490"/>
    </source>
</evidence>
<evidence type="ECO:0000256" key="6">
    <source>
        <dbReference type="ARBA" id="ARBA00022723"/>
    </source>
</evidence>
<dbReference type="PANTHER" id="PTHR33540">
    <property type="entry name" value="TRNA THREONYLCARBAMOYLADENOSINE BIOSYNTHESIS PROTEIN TSAE"/>
    <property type="match status" value="1"/>
</dbReference>
<evidence type="ECO:0000256" key="5">
    <source>
        <dbReference type="ARBA" id="ARBA00022694"/>
    </source>
</evidence>
<reference evidence="11" key="1">
    <citation type="submission" date="2017-03" db="EMBL/GenBank/DDBJ databases">
        <authorList>
            <person name="Afonso C.L."/>
            <person name="Miller P.J."/>
            <person name="Scott M.A."/>
            <person name="Spackman E."/>
            <person name="Goraichik I."/>
            <person name="Dimitrov K.M."/>
            <person name="Suarez D.L."/>
            <person name="Swayne D.E."/>
        </authorList>
    </citation>
    <scope>NUCLEOTIDE SEQUENCE [LARGE SCALE GENOMIC DNA]</scope>
    <source>
        <strain evidence="11">CECT 7066</strain>
    </source>
</reference>
<dbReference type="GO" id="GO:0005737">
    <property type="term" value="C:cytoplasm"/>
    <property type="evidence" value="ECO:0007669"/>
    <property type="project" value="UniProtKB-SubCell"/>
</dbReference>
<dbReference type="PANTHER" id="PTHR33540:SF2">
    <property type="entry name" value="TRNA THREONYLCARBAMOYLADENOSINE BIOSYNTHESIS PROTEIN TSAE"/>
    <property type="match status" value="1"/>
</dbReference>
<name>A0A1Y5SY79_9RHOB</name>
<keyword evidence="9" id="KW-0460">Magnesium</keyword>
<evidence type="ECO:0000256" key="2">
    <source>
        <dbReference type="ARBA" id="ARBA00007599"/>
    </source>
</evidence>
<keyword evidence="4" id="KW-0963">Cytoplasm</keyword>
<evidence type="ECO:0000256" key="3">
    <source>
        <dbReference type="ARBA" id="ARBA00019010"/>
    </source>
</evidence>
<gene>
    <name evidence="11" type="primary">tsaE</name>
    <name evidence="11" type="ORF">PAM7066_02373</name>
</gene>